<reference evidence="2" key="1">
    <citation type="submission" date="2017-01" db="EMBL/GenBank/DDBJ databases">
        <title>Comparative genomics of anhydrobiosis in the tardigrade Hypsibius dujardini.</title>
        <authorList>
            <person name="Yoshida Y."/>
            <person name="Koutsovoulos G."/>
            <person name="Laetsch D."/>
            <person name="Stevens L."/>
            <person name="Kumar S."/>
            <person name="Horikawa D."/>
            <person name="Ishino K."/>
            <person name="Komine S."/>
            <person name="Tomita M."/>
            <person name="Blaxter M."/>
            <person name="Arakawa K."/>
        </authorList>
    </citation>
    <scope>NUCLEOTIDE SEQUENCE [LARGE SCALE GENOMIC DNA]</scope>
    <source>
        <strain evidence="2">Z151</strain>
    </source>
</reference>
<keyword evidence="2" id="KW-1185">Reference proteome</keyword>
<dbReference type="EMBL" id="MTYJ01000163">
    <property type="protein sequence ID" value="OQV11699.1"/>
    <property type="molecule type" value="Genomic_DNA"/>
</dbReference>
<feature type="non-terminal residue" evidence="1">
    <location>
        <position position="1"/>
    </location>
</feature>
<evidence type="ECO:0000313" key="2">
    <source>
        <dbReference type="Proteomes" id="UP000192578"/>
    </source>
</evidence>
<comment type="caution">
    <text evidence="1">The sequence shown here is derived from an EMBL/GenBank/DDBJ whole genome shotgun (WGS) entry which is preliminary data.</text>
</comment>
<evidence type="ECO:0000313" key="1">
    <source>
        <dbReference type="EMBL" id="OQV11699.1"/>
    </source>
</evidence>
<accession>A0A1W0W919</accession>
<proteinExistence type="predicted"/>
<sequence length="52" mass="6212">KGNRKITKQQMKSVFTLPDRTLQKLEKKWVDQLKEEHPSEDITFAKWIGLNE</sequence>
<dbReference type="AlphaFoldDB" id="A0A1W0W919"/>
<gene>
    <name evidence="1" type="ORF">BV898_13972</name>
</gene>
<protein>
    <submittedName>
        <fullName evidence="1">Uncharacterized protein</fullName>
    </submittedName>
</protein>
<dbReference type="Proteomes" id="UP000192578">
    <property type="component" value="Unassembled WGS sequence"/>
</dbReference>
<name>A0A1W0W919_HYPEX</name>
<organism evidence="1 2">
    <name type="scientific">Hypsibius exemplaris</name>
    <name type="common">Freshwater tardigrade</name>
    <dbReference type="NCBI Taxonomy" id="2072580"/>
    <lineage>
        <taxon>Eukaryota</taxon>
        <taxon>Metazoa</taxon>
        <taxon>Ecdysozoa</taxon>
        <taxon>Tardigrada</taxon>
        <taxon>Eutardigrada</taxon>
        <taxon>Parachela</taxon>
        <taxon>Hypsibioidea</taxon>
        <taxon>Hypsibiidae</taxon>
        <taxon>Hypsibius</taxon>
    </lineage>
</organism>